<evidence type="ECO:0000313" key="2">
    <source>
        <dbReference type="EMBL" id="KAF1994550.1"/>
    </source>
</evidence>
<accession>A0A6A5VYR5</accession>
<dbReference type="OrthoDB" id="3800294at2759"/>
<evidence type="ECO:0000256" key="1">
    <source>
        <dbReference type="SAM" id="Coils"/>
    </source>
</evidence>
<keyword evidence="3" id="KW-1185">Reference proteome</keyword>
<name>A0A6A5VYR5_9PLEO</name>
<keyword evidence="1" id="KW-0175">Coiled coil</keyword>
<organism evidence="2 3">
    <name type="scientific">Amniculicola lignicola CBS 123094</name>
    <dbReference type="NCBI Taxonomy" id="1392246"/>
    <lineage>
        <taxon>Eukaryota</taxon>
        <taxon>Fungi</taxon>
        <taxon>Dikarya</taxon>
        <taxon>Ascomycota</taxon>
        <taxon>Pezizomycotina</taxon>
        <taxon>Dothideomycetes</taxon>
        <taxon>Pleosporomycetidae</taxon>
        <taxon>Pleosporales</taxon>
        <taxon>Amniculicolaceae</taxon>
        <taxon>Amniculicola</taxon>
    </lineage>
</organism>
<reference evidence="2" key="1">
    <citation type="journal article" date="2020" name="Stud. Mycol.">
        <title>101 Dothideomycetes genomes: a test case for predicting lifestyles and emergence of pathogens.</title>
        <authorList>
            <person name="Haridas S."/>
            <person name="Albert R."/>
            <person name="Binder M."/>
            <person name="Bloem J."/>
            <person name="Labutti K."/>
            <person name="Salamov A."/>
            <person name="Andreopoulos B."/>
            <person name="Baker S."/>
            <person name="Barry K."/>
            <person name="Bills G."/>
            <person name="Bluhm B."/>
            <person name="Cannon C."/>
            <person name="Castanera R."/>
            <person name="Culley D."/>
            <person name="Daum C."/>
            <person name="Ezra D."/>
            <person name="Gonzalez J."/>
            <person name="Henrissat B."/>
            <person name="Kuo A."/>
            <person name="Liang C."/>
            <person name="Lipzen A."/>
            <person name="Lutzoni F."/>
            <person name="Magnuson J."/>
            <person name="Mondo S."/>
            <person name="Nolan M."/>
            <person name="Ohm R."/>
            <person name="Pangilinan J."/>
            <person name="Park H.-J."/>
            <person name="Ramirez L."/>
            <person name="Alfaro M."/>
            <person name="Sun H."/>
            <person name="Tritt A."/>
            <person name="Yoshinaga Y."/>
            <person name="Zwiers L.-H."/>
            <person name="Turgeon B."/>
            <person name="Goodwin S."/>
            <person name="Spatafora J."/>
            <person name="Crous P."/>
            <person name="Grigoriev I."/>
        </authorList>
    </citation>
    <scope>NUCLEOTIDE SEQUENCE</scope>
    <source>
        <strain evidence="2">CBS 123094</strain>
    </source>
</reference>
<dbReference type="EMBL" id="ML977656">
    <property type="protein sequence ID" value="KAF1994550.1"/>
    <property type="molecule type" value="Genomic_DNA"/>
</dbReference>
<proteinExistence type="predicted"/>
<gene>
    <name evidence="2" type="ORF">P154DRAFT_526989</name>
</gene>
<dbReference type="Proteomes" id="UP000799779">
    <property type="component" value="Unassembled WGS sequence"/>
</dbReference>
<sequence length="513" mass="58959">MPILQAHHMPYLLKKAKTLVCDKPASPLTKELVRKILYDSDVKEEGGALDTEDSWQSLSVDEVIETQEELDLQELQECLETICNEEQEGTDWTPEYKLERIQGLAIDTSILERIREGRGPRDRNSPEDLVGLLLGTVPEGGDDARLPDRAYSELQRKVQNWNLTVAKCCGQSQPAEEEAEKANELIQVLRHRDIIRHWTEKRSGSPYMETRTRDLERALQTYRPETAAFKDKTPYETMAILVVNDRIAEPHLGFELRENMIRVMWMEEYLSLEQGLRTKKAILKAEIEAARQDNDQETVRRAEKQYRRLKSAMLEESASNVLRDLRCARRNLRGEVLRELQDLTVSYAGLKPVVVDKILAAPQLLNQLCEEADSHVNRVMQQYDTVEAEIAIVETAIDVVKEVNGVSCSRLRKFSAGDIKDAAERERTRKQRMEEPETARVMFKMTQDMQIVHERTQAVRQKFLDKLDTSLQEVHEALKKQYLAYSELLDAVDGEDEDAVPAANQGRAFPRRT</sequence>
<feature type="coiled-coil region" evidence="1">
    <location>
        <begin position="273"/>
        <end position="312"/>
    </location>
</feature>
<dbReference type="AlphaFoldDB" id="A0A6A5VYR5"/>
<protein>
    <submittedName>
        <fullName evidence="2">Uncharacterized protein</fullName>
    </submittedName>
</protein>
<evidence type="ECO:0000313" key="3">
    <source>
        <dbReference type="Proteomes" id="UP000799779"/>
    </source>
</evidence>